<organism evidence="4 5">
    <name type="scientific">Microcystis aeruginosa Ma_QC_Ca_00000000_S207</name>
    <dbReference type="NCBI Taxonomy" id="2486251"/>
    <lineage>
        <taxon>Bacteria</taxon>
        <taxon>Bacillati</taxon>
        <taxon>Cyanobacteriota</taxon>
        <taxon>Cyanophyceae</taxon>
        <taxon>Oscillatoriophycideae</taxon>
        <taxon>Chroococcales</taxon>
        <taxon>Microcystaceae</taxon>
        <taxon>Microcystis</taxon>
    </lineage>
</organism>
<dbReference type="InterPro" id="IPR050154">
    <property type="entry name" value="UbiB_kinase"/>
</dbReference>
<feature type="transmembrane region" description="Helical" evidence="2">
    <location>
        <begin position="20"/>
        <end position="40"/>
    </location>
</feature>
<dbReference type="InterPro" id="IPR004147">
    <property type="entry name" value="ABC1_dom"/>
</dbReference>
<comment type="similarity">
    <text evidence="1">Belongs to the protein kinase superfamily. ADCK protein kinase family.</text>
</comment>
<keyword evidence="2" id="KW-0472">Membrane</keyword>
<dbReference type="AlphaFoldDB" id="A0A552FCF9"/>
<evidence type="ECO:0000313" key="5">
    <source>
        <dbReference type="Proteomes" id="UP000320293"/>
    </source>
</evidence>
<evidence type="ECO:0000259" key="3">
    <source>
        <dbReference type="Pfam" id="PF03109"/>
    </source>
</evidence>
<proteinExistence type="inferred from homology"/>
<dbReference type="SUPFAM" id="SSF56112">
    <property type="entry name" value="Protein kinase-like (PK-like)"/>
    <property type="match status" value="1"/>
</dbReference>
<dbReference type="InterPro" id="IPR011009">
    <property type="entry name" value="Kinase-like_dom_sf"/>
</dbReference>
<dbReference type="PANTHER" id="PTHR10566:SF113">
    <property type="entry name" value="PROTEIN ACTIVITY OF BC1 COMPLEX KINASE 7, CHLOROPLASTIC"/>
    <property type="match status" value="1"/>
</dbReference>
<dbReference type="EMBL" id="SFBF01000308">
    <property type="protein sequence ID" value="TRU44397.1"/>
    <property type="molecule type" value="Genomic_DNA"/>
</dbReference>
<keyword evidence="4" id="KW-0808">Transferase</keyword>
<reference evidence="4 5" key="1">
    <citation type="submission" date="2019-01" db="EMBL/GenBank/DDBJ databases">
        <title>Coherence of Microcystis species and biogeography revealed through population genomics.</title>
        <authorList>
            <person name="Perez-Carrascal O.M."/>
            <person name="Terrat Y."/>
            <person name="Giani A."/>
            <person name="Fortin N."/>
            <person name="Tromas N."/>
            <person name="Shapiro B.J."/>
        </authorList>
    </citation>
    <scope>NUCLEOTIDE SEQUENCE [LARGE SCALE GENOMIC DNA]</scope>
    <source>
        <strain evidence="4">Ma_QC_Ca_00000000_S207</strain>
    </source>
</reference>
<evidence type="ECO:0000313" key="4">
    <source>
        <dbReference type="EMBL" id="TRU44397.1"/>
    </source>
</evidence>
<keyword evidence="2" id="KW-0812">Transmembrane</keyword>
<name>A0A552FCF9_MICAE</name>
<dbReference type="Proteomes" id="UP000320293">
    <property type="component" value="Unassembled WGS sequence"/>
</dbReference>
<evidence type="ECO:0000256" key="1">
    <source>
        <dbReference type="ARBA" id="ARBA00009670"/>
    </source>
</evidence>
<accession>A0A552FCF9</accession>
<gene>
    <name evidence="4" type="ORF">EWV91_16610</name>
</gene>
<dbReference type="Pfam" id="PF03109">
    <property type="entry name" value="ABC1"/>
    <property type="match status" value="1"/>
</dbReference>
<feature type="transmembrane region" description="Helical" evidence="2">
    <location>
        <begin position="494"/>
        <end position="518"/>
    </location>
</feature>
<dbReference type="PANTHER" id="PTHR10566">
    <property type="entry name" value="CHAPERONE-ACTIVITY OF BC1 COMPLEX CABC1 -RELATED"/>
    <property type="match status" value="1"/>
</dbReference>
<dbReference type="GO" id="GO:0016301">
    <property type="term" value="F:kinase activity"/>
    <property type="evidence" value="ECO:0007669"/>
    <property type="project" value="UniProtKB-KW"/>
</dbReference>
<comment type="caution">
    <text evidence="4">The sequence shown here is derived from an EMBL/GenBank/DDBJ whole genome shotgun (WGS) entry which is preliminary data.</text>
</comment>
<feature type="transmembrane region" description="Helical" evidence="2">
    <location>
        <begin position="530"/>
        <end position="549"/>
    </location>
</feature>
<sequence>MLTPFDSPKSLHWQQSLRAPIVRQLEIFSFTMQFLTFLLWDRLTGANRGKKRQRRAKWLVDRLINLGPTFIKIGQSLSTRADLIPLEYIEQLTQLQDRVPEFNSQEAIGVIETELGQTLDNLFESFTVSPLACASLGQVHRARLLSGEDVVIKVQRPNLEGLFNLDFELLHRLTRWLNIFPVVKKYNLEAIYQEFFELLFQEIDYIHEGKNADRFRENFKNYPQVKVPLVYWQYTTRRVLTLEYVPGIKVDDRETLLANGINVDGIIQLGICSYLKQLLQDGFFQSDPHPGNMAVSQEGELIFYDFGTMFELKSVAKDQMIETFFAILRKDTETVLKTLMYMGLIEPVRDLQPVRNIVQFLLDEFRDKPVDVRAFEQISDQVYLMFKQQPFRLPPQMTFIIKSVTTLDGIARSLDPQYNLLAASQPFVKSLAVSGGTTNTMLTLANQARTFLKQQWQKGNKNERMIRQLEEKIERGNLVFQVKSRENERLLKRIYLGIKVLINVCLLGFSIISAIFLLDTNYSKLAIIPFSLAGLFALFFLRSSMALLIQERLDKMLDK</sequence>
<keyword evidence="4" id="KW-0418">Kinase</keyword>
<keyword evidence="2" id="KW-1133">Transmembrane helix</keyword>
<feature type="domain" description="ABC1 atypical kinase-like" evidence="3">
    <location>
        <begin position="94"/>
        <end position="337"/>
    </location>
</feature>
<evidence type="ECO:0000256" key="2">
    <source>
        <dbReference type="SAM" id="Phobius"/>
    </source>
</evidence>
<protein>
    <submittedName>
        <fullName evidence="4">AarF/ABC1/UbiB kinase family protein</fullName>
    </submittedName>
</protein>
<dbReference type="CDD" id="cd05121">
    <property type="entry name" value="ABC1_ADCK3-like"/>
    <property type="match status" value="1"/>
</dbReference>